<sequence>MVVSRPQSSLPTGFGVFQSAPGAQLEFSPPMGTRELDGLLHAYIPTSAPITDKRASISCDFFYTLRQTGQTYKFYPVSLPATPSSAPSTTTTSPSSDSSSSSSPFATSTSPFAASWDWSAATASSASSTRASQRGSQSKPKPQSLPSRHQTRDYSSLPGMKILTRDGRDVTNSTSRGCKTKEQRDHAHLMRIIKACPDCRRKKIRCDPSHKKRASDTQRPQPTTRARARKKTGESLQSQWPVSESLAVLQMKERLDTEPASPTAVSNSLWPASTLDFDFDFLPLPGFESAGDKELSCPTDWWEQFIEYQPAEFIPQVDMFMDLRDNNSPSVELESNDSWSRSLGSNNSDLHLGSNNSPSFGFGSTSPSLCFGSNSPSLGLVESNSPSLGLVGSSSPPATNPYISPQAIIPQPCPDPSAPPGSDTNNTIYTPLLPYDLPGASSATSMNYRDFNLYSPRSSFSEDEHMVSIGSLHDQSDSLRRPSPTSGLGDASGIQAAPPGAQLAHQPLESSRPQASLVSNGAPGMGASLHGDSLPGDYAAMAQDANVSPGSRSFGGATSRSLSGALKRPAESAHLDQGDNGFDDLACPRHHLDSTRTTYPSGIPMIKHHVEDVSMTRPASGTASPVTDLQLVRLASGDGAHHHSTANFSTRLPLIQPDQDFIGQPSLVSTTCNSWRSWLQDGTWLALGGPSYALSRGPQHPPILAGTRTSFAATMSSSATITMAQASAHGASSALRLTDSASGHDAQVQALAPRTSSPRSRLKRAVNVAMAVAGLASLALANASAASSTCSVYVFGAVMVFIAKTNAMRSRAAACCKPREHGVASRGGYARGGQPAACRDQWAKCWQSICT</sequence>
<reference evidence="4 5" key="1">
    <citation type="submission" date="2017-06" db="EMBL/GenBank/DDBJ databases">
        <title>Ant-infecting Ophiocordyceps genomes reveal a high diversity of potential behavioral manipulation genes and a possible major role for enterotoxins.</title>
        <authorList>
            <person name="De Bekker C."/>
            <person name="Evans H.C."/>
            <person name="Brachmann A."/>
            <person name="Hughes D.P."/>
        </authorList>
    </citation>
    <scope>NUCLEOTIDE SEQUENCE [LARGE SCALE GENOMIC DNA]</scope>
    <source>
        <strain evidence="4 5">1348a</strain>
    </source>
</reference>
<feature type="region of interest" description="Disordered" evidence="2">
    <location>
        <begin position="470"/>
        <end position="531"/>
    </location>
</feature>
<keyword evidence="3" id="KW-0812">Transmembrane</keyword>
<dbReference type="Proteomes" id="UP000224854">
    <property type="component" value="Unassembled WGS sequence"/>
</dbReference>
<proteinExistence type="predicted"/>
<dbReference type="InterPro" id="IPR001138">
    <property type="entry name" value="Zn2Cys6_DnaBD"/>
</dbReference>
<dbReference type="EMBL" id="NJEU01000350">
    <property type="protein sequence ID" value="PHH75827.1"/>
    <property type="molecule type" value="Genomic_DNA"/>
</dbReference>
<evidence type="ECO:0000256" key="3">
    <source>
        <dbReference type="SAM" id="Phobius"/>
    </source>
</evidence>
<dbReference type="OrthoDB" id="4850804at2759"/>
<keyword evidence="3" id="KW-1133">Transmembrane helix</keyword>
<evidence type="ECO:0000313" key="5">
    <source>
        <dbReference type="Proteomes" id="UP000224854"/>
    </source>
</evidence>
<gene>
    <name evidence="4" type="ORF">CDD82_4270</name>
</gene>
<accession>A0A2C5Z491</accession>
<evidence type="ECO:0000256" key="1">
    <source>
        <dbReference type="ARBA" id="ARBA00023242"/>
    </source>
</evidence>
<feature type="compositionally biased region" description="Low complexity" evidence="2">
    <location>
        <begin position="125"/>
        <end position="147"/>
    </location>
</feature>
<feature type="transmembrane region" description="Helical" evidence="3">
    <location>
        <begin position="768"/>
        <end position="801"/>
    </location>
</feature>
<dbReference type="CDD" id="cd00067">
    <property type="entry name" value="GAL4"/>
    <property type="match status" value="1"/>
</dbReference>
<keyword evidence="5" id="KW-1185">Reference proteome</keyword>
<dbReference type="GO" id="GO:0008270">
    <property type="term" value="F:zinc ion binding"/>
    <property type="evidence" value="ECO:0007669"/>
    <property type="project" value="InterPro"/>
</dbReference>
<feature type="compositionally biased region" description="Polar residues" evidence="2">
    <location>
        <begin position="508"/>
        <end position="519"/>
    </location>
</feature>
<protein>
    <submittedName>
        <fullName evidence="4">Uncharacterized protein</fullName>
    </submittedName>
</protein>
<dbReference type="GO" id="GO:0000981">
    <property type="term" value="F:DNA-binding transcription factor activity, RNA polymerase II-specific"/>
    <property type="evidence" value="ECO:0007669"/>
    <property type="project" value="InterPro"/>
</dbReference>
<evidence type="ECO:0000313" key="4">
    <source>
        <dbReference type="EMBL" id="PHH75827.1"/>
    </source>
</evidence>
<feature type="region of interest" description="Disordered" evidence="2">
    <location>
        <begin position="82"/>
        <end position="104"/>
    </location>
</feature>
<feature type="region of interest" description="Disordered" evidence="2">
    <location>
        <begin position="125"/>
        <end position="185"/>
    </location>
</feature>
<name>A0A2C5Z491_9HYPO</name>
<keyword evidence="3" id="KW-0472">Membrane</keyword>
<evidence type="ECO:0000256" key="2">
    <source>
        <dbReference type="SAM" id="MobiDB-lite"/>
    </source>
</evidence>
<keyword evidence="1" id="KW-0539">Nucleus</keyword>
<organism evidence="4 5">
    <name type="scientific">Ophiocordyceps australis</name>
    <dbReference type="NCBI Taxonomy" id="1399860"/>
    <lineage>
        <taxon>Eukaryota</taxon>
        <taxon>Fungi</taxon>
        <taxon>Dikarya</taxon>
        <taxon>Ascomycota</taxon>
        <taxon>Pezizomycotina</taxon>
        <taxon>Sordariomycetes</taxon>
        <taxon>Hypocreomycetidae</taxon>
        <taxon>Hypocreales</taxon>
        <taxon>Ophiocordycipitaceae</taxon>
        <taxon>Ophiocordyceps</taxon>
    </lineage>
</organism>
<feature type="region of interest" description="Disordered" evidence="2">
    <location>
        <begin position="206"/>
        <end position="237"/>
    </location>
</feature>
<comment type="caution">
    <text evidence="4">The sequence shown here is derived from an EMBL/GenBank/DDBJ whole genome shotgun (WGS) entry which is preliminary data.</text>
</comment>
<dbReference type="AlphaFoldDB" id="A0A2C5Z491"/>
<feature type="region of interest" description="Disordered" evidence="2">
    <location>
        <begin position="406"/>
        <end position="427"/>
    </location>
</feature>